<dbReference type="SUPFAM" id="SSF53474">
    <property type="entry name" value="alpha/beta-Hydrolases"/>
    <property type="match status" value="1"/>
</dbReference>
<feature type="domain" description="AB hydrolase-1" evidence="2">
    <location>
        <begin position="12"/>
        <end position="235"/>
    </location>
</feature>
<dbReference type="RefSeq" id="WP_271217585.1">
    <property type="nucleotide sequence ID" value="NZ_BAAAVD010000004.1"/>
</dbReference>
<evidence type="ECO:0000313" key="4">
    <source>
        <dbReference type="Proteomes" id="UP001143474"/>
    </source>
</evidence>
<dbReference type="InterPro" id="IPR050266">
    <property type="entry name" value="AB_hydrolase_sf"/>
</dbReference>
<dbReference type="Proteomes" id="UP001143474">
    <property type="component" value="Unassembled WGS sequence"/>
</dbReference>
<dbReference type="PANTHER" id="PTHR43798:SF31">
    <property type="entry name" value="AB HYDROLASE SUPERFAMILY PROTEIN YCLE"/>
    <property type="match status" value="1"/>
</dbReference>
<evidence type="ECO:0000313" key="3">
    <source>
        <dbReference type="EMBL" id="GLK09099.1"/>
    </source>
</evidence>
<dbReference type="InterPro" id="IPR029058">
    <property type="entry name" value="AB_hydrolase_fold"/>
</dbReference>
<keyword evidence="1" id="KW-0378">Hydrolase</keyword>
<dbReference type="AlphaFoldDB" id="A0A9W6MC66"/>
<gene>
    <name evidence="3" type="ORF">GCM10017600_25050</name>
</gene>
<dbReference type="PANTHER" id="PTHR43798">
    <property type="entry name" value="MONOACYLGLYCEROL LIPASE"/>
    <property type="match status" value="1"/>
</dbReference>
<evidence type="ECO:0000256" key="1">
    <source>
        <dbReference type="ARBA" id="ARBA00022801"/>
    </source>
</evidence>
<evidence type="ECO:0000259" key="2">
    <source>
        <dbReference type="Pfam" id="PF00561"/>
    </source>
</evidence>
<reference evidence="3" key="1">
    <citation type="journal article" date="2014" name="Int. J. Syst. Evol. Microbiol.">
        <title>Complete genome sequence of Corynebacterium casei LMG S-19264T (=DSM 44701T), isolated from a smear-ripened cheese.</title>
        <authorList>
            <consortium name="US DOE Joint Genome Institute (JGI-PGF)"/>
            <person name="Walter F."/>
            <person name="Albersmeier A."/>
            <person name="Kalinowski J."/>
            <person name="Ruckert C."/>
        </authorList>
    </citation>
    <scope>NUCLEOTIDE SEQUENCE</scope>
    <source>
        <strain evidence="3">VKM Ac-2007</strain>
    </source>
</reference>
<reference evidence="3" key="2">
    <citation type="submission" date="2023-01" db="EMBL/GenBank/DDBJ databases">
        <authorList>
            <person name="Sun Q."/>
            <person name="Evtushenko L."/>
        </authorList>
    </citation>
    <scope>NUCLEOTIDE SEQUENCE</scope>
    <source>
        <strain evidence="3">VKM Ac-2007</strain>
    </source>
</reference>
<dbReference type="GO" id="GO:0016020">
    <property type="term" value="C:membrane"/>
    <property type="evidence" value="ECO:0007669"/>
    <property type="project" value="TreeGrafter"/>
</dbReference>
<accession>A0A9W6MC66</accession>
<protein>
    <submittedName>
        <fullName evidence="3">Arylesterase</fullName>
    </submittedName>
</protein>
<name>A0A9W6MC66_9ACTN</name>
<dbReference type="Gene3D" id="3.40.50.1820">
    <property type="entry name" value="alpha/beta hydrolase"/>
    <property type="match status" value="1"/>
</dbReference>
<dbReference type="GO" id="GO:0016787">
    <property type="term" value="F:hydrolase activity"/>
    <property type="evidence" value="ECO:0007669"/>
    <property type="project" value="UniProtKB-KW"/>
</dbReference>
<dbReference type="InterPro" id="IPR000073">
    <property type="entry name" value="AB_hydrolase_1"/>
</dbReference>
<dbReference type="Pfam" id="PF00561">
    <property type="entry name" value="Abhydrolase_1"/>
    <property type="match status" value="1"/>
</dbReference>
<comment type="caution">
    <text evidence="3">The sequence shown here is derived from an EMBL/GenBank/DDBJ whole genome shotgun (WGS) entry which is preliminary data.</text>
</comment>
<dbReference type="PRINTS" id="PR00111">
    <property type="entry name" value="ABHYDROLASE"/>
</dbReference>
<proteinExistence type="predicted"/>
<keyword evidence="4" id="KW-1185">Reference proteome</keyword>
<dbReference type="EMBL" id="BSEV01000004">
    <property type="protein sequence ID" value="GLK09099.1"/>
    <property type="molecule type" value="Genomic_DNA"/>
</dbReference>
<sequence length="249" mass="26954">MSLFYEDVGDGPPVVLVHGWPVSHRFWEPQIGPLTEAGHRVVCYDRRGFGHSSRPWHGYDHATFTADLAVLVEALDLTGLALVGFSTGCAEAVGYAAASDRVARLILGSPVLYPDPLAYELRIAARRHRIPMLDDLLLRFFAVDGHSALDEPTRQYLLRDAADASPKATADSLAAWDAADPGPELARVTVPTLIIQGEGDAFVPLKDSGTRVARALDGSSLTTIPDAPHGAPLTHAEQWNALMLEFLTR</sequence>
<organism evidence="3 4">
    <name type="scientific">Streptosporangium carneum</name>
    <dbReference type="NCBI Taxonomy" id="47481"/>
    <lineage>
        <taxon>Bacteria</taxon>
        <taxon>Bacillati</taxon>
        <taxon>Actinomycetota</taxon>
        <taxon>Actinomycetes</taxon>
        <taxon>Streptosporangiales</taxon>
        <taxon>Streptosporangiaceae</taxon>
        <taxon>Streptosporangium</taxon>
    </lineage>
</organism>